<sequence length="590" mass="65960">MKPRGITKLANRYASTPKRTFFDLSNDRGLTKAHVIGDTSEPLLTETIGENYKRQVNVFGSRNVINCAEQKISETFSELDENIIRVSTRLLQLGYKKGDRIGIFMPNNYEWILLAFACMHVGIILTNLNPAYRLTELEHAINLSECKGLVIVPNFKSSDYISMVLELCPELMRTKYGTDLHSKKLPSLRHVWHCGPEGDRFYGVQHINDLLNCDKDFAMVNSAQTNLSCHDVINIQFTSGTTGKSKAAALTHSNILNNGYFVGGRMNLSEVDRICIPVPLFHCFGLVLGVLACVTHGSSFVLPGASFDAMAALQATHDYECTGLHGVPTMFTSYLEKDLKKYNFNKLRTGIMAGSTCPIVTMQQCIDVLNLRDMTICYGMTETSPVSFQSSIDDPVHRRVTTIGKIHPHVECKVINPTTGETCDVNVPGELCTKGYLVMKEYWAQPQATKDAIDEDGFMHTGDMAIIDKEGYASIVGRIKDLIIRGGENISPREIEEFLMTNNKVSNVSVVGVYDSKFGEQVCAWIILKKGQVMTESDVVNFCREKVAHYKIPKYIFFTETFPMTLSGKVQKFVLRDDANQRIHGKKSGF</sequence>
<dbReference type="Proteomes" id="UP001431209">
    <property type="component" value="Unassembled WGS sequence"/>
</dbReference>
<dbReference type="PANTHER" id="PTHR43201:SF5">
    <property type="entry name" value="MEDIUM-CHAIN ACYL-COA LIGASE ACSF2, MITOCHONDRIAL"/>
    <property type="match status" value="1"/>
</dbReference>
<comment type="caution">
    <text evidence="5">The sequence shown here is derived from an EMBL/GenBank/DDBJ whole genome shotgun (WGS) entry which is preliminary data.</text>
</comment>
<feature type="domain" description="AMP-binding enzyme C-terminal" evidence="4">
    <location>
        <begin position="494"/>
        <end position="569"/>
    </location>
</feature>
<proteinExistence type="inferred from homology"/>
<dbReference type="Gene3D" id="3.40.50.980">
    <property type="match status" value="2"/>
</dbReference>
<dbReference type="AlphaFoldDB" id="A0AAW2YYZ7"/>
<name>A0AAW2YYZ7_9EUKA</name>
<dbReference type="Gene3D" id="3.30.300.30">
    <property type="match status" value="1"/>
</dbReference>
<evidence type="ECO:0000256" key="2">
    <source>
        <dbReference type="ARBA" id="ARBA00022598"/>
    </source>
</evidence>
<evidence type="ECO:0000313" key="5">
    <source>
        <dbReference type="EMBL" id="KAL0482334.1"/>
    </source>
</evidence>
<keyword evidence="2" id="KW-0436">Ligase</keyword>
<protein>
    <submittedName>
        <fullName evidence="5">Acyl-CoA synthetase family member 2, mitochondrial</fullName>
    </submittedName>
</protein>
<dbReference type="PANTHER" id="PTHR43201">
    <property type="entry name" value="ACYL-COA SYNTHETASE"/>
    <property type="match status" value="1"/>
</dbReference>
<comment type="similarity">
    <text evidence="1">Belongs to the ATP-dependent AMP-binding enzyme family.</text>
</comment>
<gene>
    <name evidence="5" type="ORF">AKO1_012961</name>
</gene>
<reference evidence="5 6" key="1">
    <citation type="submission" date="2024-03" db="EMBL/GenBank/DDBJ databases">
        <title>The Acrasis kona genome and developmental transcriptomes reveal deep origins of eukaryotic multicellular pathways.</title>
        <authorList>
            <person name="Sheikh S."/>
            <person name="Fu C.-J."/>
            <person name="Brown M.W."/>
            <person name="Baldauf S.L."/>
        </authorList>
    </citation>
    <scope>NUCLEOTIDE SEQUENCE [LARGE SCALE GENOMIC DNA]</scope>
    <source>
        <strain evidence="5 6">ATCC MYA-3509</strain>
    </source>
</reference>
<dbReference type="EMBL" id="JAOPGA020000840">
    <property type="protein sequence ID" value="KAL0482334.1"/>
    <property type="molecule type" value="Genomic_DNA"/>
</dbReference>
<dbReference type="SUPFAM" id="SSF56801">
    <property type="entry name" value="Acetyl-CoA synthetase-like"/>
    <property type="match status" value="1"/>
</dbReference>
<keyword evidence="6" id="KW-1185">Reference proteome</keyword>
<dbReference type="PROSITE" id="PS00455">
    <property type="entry name" value="AMP_BINDING"/>
    <property type="match status" value="1"/>
</dbReference>
<dbReference type="CDD" id="cd05917">
    <property type="entry name" value="FACL_like_2"/>
    <property type="match status" value="1"/>
</dbReference>
<dbReference type="InterPro" id="IPR000873">
    <property type="entry name" value="AMP-dep_synth/lig_dom"/>
</dbReference>
<evidence type="ECO:0000259" key="3">
    <source>
        <dbReference type="Pfam" id="PF00501"/>
    </source>
</evidence>
<dbReference type="InterPro" id="IPR045851">
    <property type="entry name" value="AMP-bd_C_sf"/>
</dbReference>
<evidence type="ECO:0000259" key="4">
    <source>
        <dbReference type="Pfam" id="PF13193"/>
    </source>
</evidence>
<organism evidence="5 6">
    <name type="scientific">Acrasis kona</name>
    <dbReference type="NCBI Taxonomy" id="1008807"/>
    <lineage>
        <taxon>Eukaryota</taxon>
        <taxon>Discoba</taxon>
        <taxon>Heterolobosea</taxon>
        <taxon>Tetramitia</taxon>
        <taxon>Eutetramitia</taxon>
        <taxon>Acrasidae</taxon>
        <taxon>Acrasis</taxon>
    </lineage>
</organism>
<dbReference type="InterPro" id="IPR020845">
    <property type="entry name" value="AMP-binding_CS"/>
</dbReference>
<evidence type="ECO:0000256" key="1">
    <source>
        <dbReference type="ARBA" id="ARBA00006432"/>
    </source>
</evidence>
<dbReference type="GO" id="GO:0031956">
    <property type="term" value="F:medium-chain fatty acid-CoA ligase activity"/>
    <property type="evidence" value="ECO:0007669"/>
    <property type="project" value="TreeGrafter"/>
</dbReference>
<dbReference type="InterPro" id="IPR025110">
    <property type="entry name" value="AMP-bd_C"/>
</dbReference>
<dbReference type="GO" id="GO:0006631">
    <property type="term" value="P:fatty acid metabolic process"/>
    <property type="evidence" value="ECO:0007669"/>
    <property type="project" value="TreeGrafter"/>
</dbReference>
<dbReference type="Pfam" id="PF00501">
    <property type="entry name" value="AMP-binding"/>
    <property type="match status" value="1"/>
</dbReference>
<dbReference type="Gene3D" id="2.30.38.10">
    <property type="entry name" value="Luciferase, Domain 3"/>
    <property type="match status" value="1"/>
</dbReference>
<dbReference type="FunFam" id="3.30.300.30:FF:000008">
    <property type="entry name" value="2,3-dihydroxybenzoate-AMP ligase"/>
    <property type="match status" value="1"/>
</dbReference>
<dbReference type="Pfam" id="PF13193">
    <property type="entry name" value="AMP-binding_C"/>
    <property type="match status" value="1"/>
</dbReference>
<evidence type="ECO:0000313" key="6">
    <source>
        <dbReference type="Proteomes" id="UP001431209"/>
    </source>
</evidence>
<accession>A0AAW2YYZ7</accession>
<feature type="domain" description="AMP-dependent synthetase/ligase" evidence="3">
    <location>
        <begin position="54"/>
        <end position="443"/>
    </location>
</feature>